<evidence type="ECO:0000256" key="1">
    <source>
        <dbReference type="ARBA" id="ARBA00005417"/>
    </source>
</evidence>
<dbReference type="Pfam" id="PF00005">
    <property type="entry name" value="ABC_tran"/>
    <property type="match status" value="1"/>
</dbReference>
<accession>A0A6F8ZG66</accession>
<gene>
    <name evidence="7" type="primary">ccmA</name>
    <name evidence="7" type="ORF">R50_1479</name>
</gene>
<dbReference type="InterPro" id="IPR005895">
    <property type="entry name" value="ABC_transptr_haem_export_CcmA"/>
</dbReference>
<dbReference type="InterPro" id="IPR003439">
    <property type="entry name" value="ABC_transporter-like_ATP-bd"/>
</dbReference>
<sequence>MDKAALAADGLGKRLGERWVLAQVSFRVERGGALALLGPNGAGKSTLLRILAGLWKADRGTVVRFGQAVTEPRADRRIGYLGHRSLLYPALTARENLTLTARLWGCDPRRAGAALEEVGLGRFLDEPVATFSRGMLQRAAIARALLPDPEVLLLDEPYTGLDAPGRELLDARLEAFRARGGTLFLITHDPGEALAHADAVAFLTRGRLSWWDEAGRWTADGLARAYREHLAQGRQRRFASFG</sequence>
<feature type="domain" description="ABC transporter" evidence="6">
    <location>
        <begin position="6"/>
        <end position="230"/>
    </location>
</feature>
<evidence type="ECO:0000256" key="5">
    <source>
        <dbReference type="ARBA" id="ARBA00022840"/>
    </source>
</evidence>
<dbReference type="PANTHER" id="PTHR43335">
    <property type="entry name" value="ABC TRANSPORTER, ATP-BINDING PROTEIN"/>
    <property type="match status" value="1"/>
</dbReference>
<dbReference type="PROSITE" id="PS50893">
    <property type="entry name" value="ABC_TRANSPORTER_2"/>
    <property type="match status" value="1"/>
</dbReference>
<dbReference type="Gene3D" id="3.40.50.300">
    <property type="entry name" value="P-loop containing nucleotide triphosphate hydrolases"/>
    <property type="match status" value="1"/>
</dbReference>
<dbReference type="AlphaFoldDB" id="A0A6F8ZG66"/>
<proteinExistence type="inferred from homology"/>
<dbReference type="CDD" id="cd03230">
    <property type="entry name" value="ABC_DR_subfamily_A"/>
    <property type="match status" value="1"/>
</dbReference>
<keyword evidence="8" id="KW-1185">Reference proteome</keyword>
<reference evidence="7 8" key="1">
    <citation type="submission" date="2020-02" db="EMBL/GenBank/DDBJ databases">
        <authorList>
            <person name="Hogendoorn C."/>
        </authorList>
    </citation>
    <scope>NUCLEOTIDE SEQUENCE [LARGE SCALE GENOMIC DNA]</scope>
    <source>
        <strain evidence="7">R501</strain>
    </source>
</reference>
<dbReference type="GO" id="GO:0017004">
    <property type="term" value="P:cytochrome complex assembly"/>
    <property type="evidence" value="ECO:0007669"/>
    <property type="project" value="UniProtKB-KW"/>
</dbReference>
<dbReference type="InterPro" id="IPR027417">
    <property type="entry name" value="P-loop_NTPase"/>
</dbReference>
<dbReference type="KEGG" id="hfv:R50_1479"/>
<evidence type="ECO:0000313" key="7">
    <source>
        <dbReference type="EMBL" id="CAB1128985.1"/>
    </source>
</evidence>
<keyword evidence="2" id="KW-0813">Transport</keyword>
<evidence type="ECO:0000256" key="4">
    <source>
        <dbReference type="ARBA" id="ARBA00022748"/>
    </source>
</evidence>
<evidence type="ECO:0000256" key="3">
    <source>
        <dbReference type="ARBA" id="ARBA00022741"/>
    </source>
</evidence>
<dbReference type="GO" id="GO:0016887">
    <property type="term" value="F:ATP hydrolysis activity"/>
    <property type="evidence" value="ECO:0007669"/>
    <property type="project" value="InterPro"/>
</dbReference>
<dbReference type="GO" id="GO:0005524">
    <property type="term" value="F:ATP binding"/>
    <property type="evidence" value="ECO:0007669"/>
    <property type="project" value="UniProtKB-KW"/>
</dbReference>
<dbReference type="SUPFAM" id="SSF52540">
    <property type="entry name" value="P-loop containing nucleoside triphosphate hydrolases"/>
    <property type="match status" value="1"/>
</dbReference>
<evidence type="ECO:0000259" key="6">
    <source>
        <dbReference type="PROSITE" id="PS50893"/>
    </source>
</evidence>
<protein>
    <submittedName>
        <fullName evidence="7">Heme ABC exporter ATP-binding protein CcmA</fullName>
    </submittedName>
</protein>
<dbReference type="GO" id="GO:0022857">
    <property type="term" value="F:transmembrane transporter activity"/>
    <property type="evidence" value="ECO:0007669"/>
    <property type="project" value="InterPro"/>
</dbReference>
<dbReference type="InterPro" id="IPR003593">
    <property type="entry name" value="AAA+_ATPase"/>
</dbReference>
<name>A0A6F8ZG66_9FIRM</name>
<dbReference type="EMBL" id="LR778114">
    <property type="protein sequence ID" value="CAB1128985.1"/>
    <property type="molecule type" value="Genomic_DNA"/>
</dbReference>
<dbReference type="SMART" id="SM00382">
    <property type="entry name" value="AAA"/>
    <property type="match status" value="1"/>
</dbReference>
<keyword evidence="4" id="KW-0201">Cytochrome c-type biogenesis</keyword>
<organism evidence="7 8">
    <name type="scientific">Candidatus Hydrogenisulfobacillus filiaventi</name>
    <dbReference type="NCBI Taxonomy" id="2707344"/>
    <lineage>
        <taxon>Bacteria</taxon>
        <taxon>Bacillati</taxon>
        <taxon>Bacillota</taxon>
        <taxon>Clostridia</taxon>
        <taxon>Eubacteriales</taxon>
        <taxon>Clostridiales Family XVII. Incertae Sedis</taxon>
        <taxon>Candidatus Hydrogenisulfobacillus</taxon>
    </lineage>
</organism>
<dbReference type="NCBIfam" id="TIGR01189">
    <property type="entry name" value="ccmA"/>
    <property type="match status" value="1"/>
</dbReference>
<dbReference type="Proteomes" id="UP000503399">
    <property type="component" value="Chromosome"/>
</dbReference>
<evidence type="ECO:0000313" key="8">
    <source>
        <dbReference type="Proteomes" id="UP000503399"/>
    </source>
</evidence>
<keyword evidence="3" id="KW-0547">Nucleotide-binding</keyword>
<keyword evidence="5 7" id="KW-0067">ATP-binding</keyword>
<dbReference type="PANTHER" id="PTHR43335:SF4">
    <property type="entry name" value="ABC TRANSPORTER, ATP-BINDING PROTEIN"/>
    <property type="match status" value="1"/>
</dbReference>
<comment type="similarity">
    <text evidence="1">Belongs to the ABC transporter superfamily.</text>
</comment>
<evidence type="ECO:0000256" key="2">
    <source>
        <dbReference type="ARBA" id="ARBA00022448"/>
    </source>
</evidence>